<comment type="caution">
    <text evidence="4">The sequence shown here is derived from an EMBL/GenBank/DDBJ whole genome shotgun (WGS) entry which is preliminary data.</text>
</comment>
<feature type="domain" description="YbaK/aminoacyl-tRNA synthetase-associated" evidence="3">
    <location>
        <begin position="219"/>
        <end position="314"/>
    </location>
</feature>
<dbReference type="InterPro" id="IPR036754">
    <property type="entry name" value="YbaK/aa-tRNA-synt-asso_dom_sf"/>
</dbReference>
<feature type="region of interest" description="Disordered" evidence="1">
    <location>
        <begin position="874"/>
        <end position="917"/>
    </location>
</feature>
<feature type="compositionally biased region" description="Gly residues" evidence="1">
    <location>
        <begin position="476"/>
        <end position="489"/>
    </location>
</feature>
<dbReference type="Gene3D" id="3.90.960.10">
    <property type="entry name" value="YbaK/aminoacyl-tRNA synthetase-associated domain"/>
    <property type="match status" value="1"/>
</dbReference>
<reference evidence="4 5" key="1">
    <citation type="journal article" date="2023" name="Commun. Biol.">
        <title>Reorganization of the ancestral sex-determining regions during the evolution of trioecy in Pleodorina starrii.</title>
        <authorList>
            <person name="Takahashi K."/>
            <person name="Suzuki S."/>
            <person name="Kawai-Toyooka H."/>
            <person name="Yamamoto K."/>
            <person name="Hamaji T."/>
            <person name="Ootsuki R."/>
            <person name="Yamaguchi H."/>
            <person name="Kawachi M."/>
            <person name="Higashiyama T."/>
            <person name="Nozaki H."/>
        </authorList>
    </citation>
    <scope>NUCLEOTIDE SEQUENCE [LARGE SCALE GENOMIC DNA]</scope>
    <source>
        <strain evidence="4 5">NIES-4479</strain>
    </source>
</reference>
<feature type="compositionally biased region" description="Basic and acidic residues" evidence="1">
    <location>
        <begin position="654"/>
        <end position="667"/>
    </location>
</feature>
<dbReference type="GO" id="GO:0008408">
    <property type="term" value="F:3'-5' exonuclease activity"/>
    <property type="evidence" value="ECO:0007669"/>
    <property type="project" value="InterPro"/>
</dbReference>
<dbReference type="GO" id="GO:0003676">
    <property type="term" value="F:nucleic acid binding"/>
    <property type="evidence" value="ECO:0007669"/>
    <property type="project" value="InterPro"/>
</dbReference>
<dbReference type="InterPro" id="IPR007214">
    <property type="entry name" value="YbaK/aa-tRNA-synth-assoc-dom"/>
</dbReference>
<feature type="compositionally biased region" description="Low complexity" evidence="1">
    <location>
        <begin position="22"/>
        <end position="42"/>
    </location>
</feature>
<dbReference type="OrthoDB" id="10261556at2759"/>
<protein>
    <recommendedName>
        <fullName evidence="6">3'-5' exonuclease domain-containing protein</fullName>
    </recommendedName>
</protein>
<dbReference type="InterPro" id="IPR052408">
    <property type="entry name" value="Exonuclease_MUT-7-like"/>
</dbReference>
<evidence type="ECO:0008006" key="6">
    <source>
        <dbReference type="Google" id="ProtNLM"/>
    </source>
</evidence>
<dbReference type="GO" id="GO:0002161">
    <property type="term" value="F:aminoacyl-tRNA deacylase activity"/>
    <property type="evidence" value="ECO:0007669"/>
    <property type="project" value="InterPro"/>
</dbReference>
<feature type="compositionally biased region" description="Low complexity" evidence="1">
    <location>
        <begin position="522"/>
        <end position="553"/>
    </location>
</feature>
<feature type="region of interest" description="Disordered" evidence="1">
    <location>
        <begin position="993"/>
        <end position="1028"/>
    </location>
</feature>
<feature type="region of interest" description="Disordered" evidence="1">
    <location>
        <begin position="57"/>
        <end position="79"/>
    </location>
</feature>
<feature type="compositionally biased region" description="Gly residues" evidence="1">
    <location>
        <begin position="719"/>
        <end position="747"/>
    </location>
</feature>
<evidence type="ECO:0000256" key="1">
    <source>
        <dbReference type="SAM" id="MobiDB-lite"/>
    </source>
</evidence>
<dbReference type="Pfam" id="PF04073">
    <property type="entry name" value="tRNA_edit"/>
    <property type="match status" value="1"/>
</dbReference>
<dbReference type="Pfam" id="PF01612">
    <property type="entry name" value="DNA_pol_A_exo1"/>
    <property type="match status" value="1"/>
</dbReference>
<feature type="compositionally biased region" description="Pro residues" evidence="1">
    <location>
        <begin position="887"/>
        <end position="897"/>
    </location>
</feature>
<dbReference type="PANTHER" id="PTHR47765">
    <property type="entry name" value="3'-5' EXONUCLEASE DOMAIN-CONTAINING PROTEIN"/>
    <property type="match status" value="1"/>
</dbReference>
<feature type="region of interest" description="Disordered" evidence="1">
    <location>
        <begin position="1"/>
        <end position="42"/>
    </location>
</feature>
<dbReference type="SUPFAM" id="SSF55826">
    <property type="entry name" value="YbaK/ProRS associated domain"/>
    <property type="match status" value="1"/>
</dbReference>
<dbReference type="EMBL" id="BRXU01000001">
    <property type="protein sequence ID" value="GLC48760.1"/>
    <property type="molecule type" value="Genomic_DNA"/>
</dbReference>
<dbReference type="Gene3D" id="3.30.420.10">
    <property type="entry name" value="Ribonuclease H-like superfamily/Ribonuclease H"/>
    <property type="match status" value="1"/>
</dbReference>
<feature type="domain" description="3'-5' exonuclease" evidence="2">
    <location>
        <begin position="1079"/>
        <end position="1132"/>
    </location>
</feature>
<evidence type="ECO:0000313" key="4">
    <source>
        <dbReference type="EMBL" id="GLC48760.1"/>
    </source>
</evidence>
<evidence type="ECO:0000259" key="2">
    <source>
        <dbReference type="Pfam" id="PF01612"/>
    </source>
</evidence>
<feature type="compositionally biased region" description="Acidic residues" evidence="1">
    <location>
        <begin position="668"/>
        <end position="679"/>
    </location>
</feature>
<feature type="compositionally biased region" description="Low complexity" evidence="1">
    <location>
        <begin position="1033"/>
        <end position="1048"/>
    </location>
</feature>
<evidence type="ECO:0000313" key="5">
    <source>
        <dbReference type="Proteomes" id="UP001165080"/>
    </source>
</evidence>
<dbReference type="Proteomes" id="UP001165080">
    <property type="component" value="Unassembled WGS sequence"/>
</dbReference>
<dbReference type="PANTHER" id="PTHR47765:SF2">
    <property type="entry name" value="EXONUCLEASE MUT-7 HOMOLOG"/>
    <property type="match status" value="1"/>
</dbReference>
<dbReference type="AlphaFoldDB" id="A0A9W6BBJ9"/>
<feature type="compositionally biased region" description="Gly residues" evidence="1">
    <location>
        <begin position="638"/>
        <end position="648"/>
    </location>
</feature>
<accession>A0A9W6BBJ9</accession>
<organism evidence="4 5">
    <name type="scientific">Pleodorina starrii</name>
    <dbReference type="NCBI Taxonomy" id="330485"/>
    <lineage>
        <taxon>Eukaryota</taxon>
        <taxon>Viridiplantae</taxon>
        <taxon>Chlorophyta</taxon>
        <taxon>core chlorophytes</taxon>
        <taxon>Chlorophyceae</taxon>
        <taxon>CS clade</taxon>
        <taxon>Chlamydomonadales</taxon>
        <taxon>Volvocaceae</taxon>
        <taxon>Pleodorina</taxon>
    </lineage>
</organism>
<proteinExistence type="predicted"/>
<feature type="compositionally biased region" description="Low complexity" evidence="1">
    <location>
        <begin position="454"/>
        <end position="475"/>
    </location>
</feature>
<feature type="region of interest" description="Disordered" evidence="1">
    <location>
        <begin position="1033"/>
        <end position="1052"/>
    </location>
</feature>
<dbReference type="InterPro" id="IPR036397">
    <property type="entry name" value="RNaseH_sf"/>
</dbReference>
<feature type="compositionally biased region" description="Low complexity" evidence="1">
    <location>
        <begin position="134"/>
        <end position="146"/>
    </location>
</feature>
<keyword evidence="5" id="KW-1185">Reference proteome</keyword>
<evidence type="ECO:0000259" key="3">
    <source>
        <dbReference type="Pfam" id="PF04073"/>
    </source>
</evidence>
<feature type="region of interest" description="Disordered" evidence="1">
    <location>
        <begin position="445"/>
        <end position="556"/>
    </location>
</feature>
<feature type="compositionally biased region" description="Pro residues" evidence="1">
    <location>
        <begin position="511"/>
        <end position="521"/>
    </location>
</feature>
<dbReference type="SUPFAM" id="SSF53098">
    <property type="entry name" value="Ribonuclease H-like"/>
    <property type="match status" value="2"/>
</dbReference>
<name>A0A9W6BBJ9_9CHLO</name>
<feature type="region of interest" description="Disordered" evidence="1">
    <location>
        <begin position="607"/>
        <end position="748"/>
    </location>
</feature>
<dbReference type="InterPro" id="IPR002562">
    <property type="entry name" value="3'-5'_exonuclease_dom"/>
</dbReference>
<gene>
    <name evidence="4" type="primary">PLEST012073</name>
    <name evidence="4" type="ORF">PLESTB_000133800</name>
</gene>
<sequence>MAHHHLLLPSLSSFPPAPRPAHPQSSQPKPQPSPASASAAAATGLLAARLPAAAAATTGAPFRPPPLMQRPGGVHCRRSVAGSAGDWAATSSSSSAAAATAVVTEDRPSPSTADDSYCSELEVESGSRGGSGAGTTPNGGAAAAAAAAPPPLLPRLTSSDVRAYVAAHGMRAEVVPELSPSQQQQLPPGHGIIKSIVLMVGPGEAPPPSQSLSLSLSQSQSQSLSPLLVVVRLEDRVDERRVAELMQVARRRVRLARPEEVLAHTGFVVGSVPPFGHHRRLRTLVDTAVTRLTHVYGGGGDPDMELSVAVPDLLSYANASVASVAVAAPAPTPSPPTPTTPTSLLPQPWPPGSVSVELVAVIVQRRRIARLLQFVNLVPEQGLPSLPPDGQAVYLRRLWSDPDSGSPVEVQLIMGKTLERNLGREAARALMDQVKVGSIVALTGRVQPHPPSRAPSATATAPATTASIPASAPAPAGGGGGGGRDGGTGRQPAPSRTLAIEPSATGTQGAPPTPITLPTPPSTSTSASMSEAPPAAPGPSQRRQRQQRQQQQRPDVLDVVCHSLTVLHKDTDVLRKALRAAKRAGLGSPSTAQELLRLQQLRLERQEQGKEEKVVSETVSEPSAAPKVGSGISKAEDGGGGGGGGGGLPSDTAAGREVEKEGGLGKEGEDESEDEDESEVMGGDGGLAVLGRRRRHGPQATHVRPAGRSGVARAAQRSGGDGGAAQGLGATGPGGAAAAGGSGGGGDEAASLAAAAAAATGWRMPLPPSAVRLVRSAAELAEVEREVLGLVSEGAHGVMPAATAADGCGDGGAVPAVPAAAAAAAASVGRVVALDCEWAPFDRHRPKTPVSILQLATRERVYILDLFALLTPTAPPPPHLQQQQQPQPQPQPQPPPAESVARVANGNGNGIGAAGGPTAAAAAESSVACLPEDGPRLFSRFLSRLMSSSGVVKLGFQLASDLDRLCESYPYLPCFSEETRAAPACTESAASERGAGSATASSSSNGHSNGHSNGQGGSSNSCNGNGDAASSSANTGAGAVATPATAPGSGSGSGSGFCCRQCVDLVALARGLRPDLARTPQISLSRLMALVLGEPLDKTQQLSDWARRPLTAEQVLYAATDAYCLVALYDALLGLSGGENPDGEGEPEGAAAERLQRAARILQVVGTSVKRLPRAAPATTDFAA</sequence>
<dbReference type="InterPro" id="IPR012337">
    <property type="entry name" value="RNaseH-like_sf"/>
</dbReference>
<feature type="region of interest" description="Disordered" evidence="1">
    <location>
        <begin position="99"/>
        <end position="146"/>
    </location>
</feature>